<evidence type="ECO:0000313" key="3">
    <source>
        <dbReference type="Proteomes" id="UP000199158"/>
    </source>
</evidence>
<protein>
    <submittedName>
        <fullName evidence="2">Selenium metabolism protein YedF</fullName>
    </submittedName>
</protein>
<dbReference type="Gene3D" id="3.40.1260.10">
    <property type="entry name" value="DsrEFH-like"/>
    <property type="match status" value="1"/>
</dbReference>
<reference evidence="2 3" key="1">
    <citation type="submission" date="2016-10" db="EMBL/GenBank/DDBJ databases">
        <authorList>
            <person name="de Groot N.N."/>
        </authorList>
    </citation>
    <scope>NUCLEOTIDE SEQUENCE [LARGE SCALE GENOMIC DNA]</scope>
    <source>
        <strain evidence="2 3">CGMCC 1.5070</strain>
    </source>
</reference>
<dbReference type="NCBIfam" id="TIGR03527">
    <property type="entry name" value="selenium_YedF"/>
    <property type="match status" value="1"/>
</dbReference>
<proteinExistence type="predicted"/>
<evidence type="ECO:0000259" key="1">
    <source>
        <dbReference type="Pfam" id="PF01206"/>
    </source>
</evidence>
<dbReference type="STRING" id="474960.SAMN05216180_2503"/>
<dbReference type="EMBL" id="FOCG01000002">
    <property type="protein sequence ID" value="SEN02007.1"/>
    <property type="molecule type" value="Genomic_DNA"/>
</dbReference>
<evidence type="ECO:0000313" key="2">
    <source>
        <dbReference type="EMBL" id="SEN02007.1"/>
    </source>
</evidence>
<dbReference type="InterPro" id="IPR003787">
    <property type="entry name" value="Sulphur_relay_DsrE/F-like"/>
</dbReference>
<dbReference type="InterPro" id="IPR019870">
    <property type="entry name" value="Se_metab_YedF"/>
</dbReference>
<dbReference type="InterPro" id="IPR001455">
    <property type="entry name" value="TusA-like"/>
</dbReference>
<organism evidence="2 3">
    <name type="scientific">Hydrogenoanaerobacterium saccharovorans</name>
    <dbReference type="NCBI Taxonomy" id="474960"/>
    <lineage>
        <taxon>Bacteria</taxon>
        <taxon>Bacillati</taxon>
        <taxon>Bacillota</taxon>
        <taxon>Clostridia</taxon>
        <taxon>Eubacteriales</taxon>
        <taxon>Oscillospiraceae</taxon>
        <taxon>Hydrogenoanaerobacterium</taxon>
    </lineage>
</organism>
<feature type="domain" description="UPF0033" evidence="1">
    <location>
        <begin position="3"/>
        <end position="62"/>
    </location>
</feature>
<gene>
    <name evidence="2" type="ORF">SAMN05216180_2503</name>
</gene>
<dbReference type="AlphaFoldDB" id="A0A1H8D696"/>
<dbReference type="Gene3D" id="3.30.110.40">
    <property type="entry name" value="TusA-like domain"/>
    <property type="match status" value="1"/>
</dbReference>
<dbReference type="SUPFAM" id="SSF75169">
    <property type="entry name" value="DsrEFH-like"/>
    <property type="match status" value="1"/>
</dbReference>
<keyword evidence="3" id="KW-1185">Reference proteome</keyword>
<dbReference type="InterPro" id="IPR027396">
    <property type="entry name" value="DsrEFH-like"/>
</dbReference>
<dbReference type="InterPro" id="IPR036868">
    <property type="entry name" value="TusA-like_sf"/>
</dbReference>
<dbReference type="Pfam" id="PF01206">
    <property type="entry name" value="TusA"/>
    <property type="match status" value="1"/>
</dbReference>
<dbReference type="SUPFAM" id="SSF64307">
    <property type="entry name" value="SirA-like"/>
    <property type="match status" value="1"/>
</dbReference>
<accession>A0A1H8D696</accession>
<sequence length="203" mass="22112">MTYIDAKGKACPMPVIMAKKELDAGIKQLTIEVDNQTAVENLKRLGASKNCSVAVKNESENFLVVFNNESAEKTLQENIEKPEIPVLPLSGKSPWVLFVGSDGIGSGSPELGHNLMTMLFYTLSQGDNLPQSILFMNGGVKLPTQNEQVVEHLHALQARGCEILVCGTCLNYYGLSEQLKIGTVSNMYDISSRMLTAAKVISF</sequence>
<dbReference type="Proteomes" id="UP000199158">
    <property type="component" value="Unassembled WGS sequence"/>
</dbReference>
<dbReference type="Pfam" id="PF02635">
    <property type="entry name" value="DsrE"/>
    <property type="match status" value="1"/>
</dbReference>
<name>A0A1H8D696_9FIRM</name>